<gene>
    <name evidence="1" type="ORF">AFM11_04670</name>
</gene>
<evidence type="ECO:0000313" key="2">
    <source>
        <dbReference type="Proteomes" id="UP000070612"/>
    </source>
</evidence>
<dbReference type="SUPFAM" id="SSF55729">
    <property type="entry name" value="Acyl-CoA N-acyltransferases (Nat)"/>
    <property type="match status" value="1"/>
</dbReference>
<accession>A0A132PT72</accession>
<organism evidence="1 2">
    <name type="scientific">Mycolicibacterium wolinskyi</name>
    <dbReference type="NCBI Taxonomy" id="59750"/>
    <lineage>
        <taxon>Bacteria</taxon>
        <taxon>Bacillati</taxon>
        <taxon>Actinomycetota</taxon>
        <taxon>Actinomycetes</taxon>
        <taxon>Mycobacteriales</taxon>
        <taxon>Mycobacteriaceae</taxon>
        <taxon>Mycolicibacterium</taxon>
    </lineage>
</organism>
<dbReference type="Proteomes" id="UP000070612">
    <property type="component" value="Unassembled WGS sequence"/>
</dbReference>
<proteinExistence type="predicted"/>
<dbReference type="RefSeq" id="WP_067844590.1">
    <property type="nucleotide sequence ID" value="NZ_LGTW01000002.1"/>
</dbReference>
<sequence length="200" mass="21945">MSAPVLQIDRIDSSDERFGRAKRWEYQVFGQGNGYAGADDDAAGEMCHFRRWEQSSEFFVGLGGDEQPVGIARALRATPDLGIDSFSTAYVAGQANLIYRDWQAFFATVSPNRVAELATHAVVASHRKTGVSEQLWRHLAQTLSSDGVRYVTVALAAPLFDRYRSRFGDAIEQFADILPGYVGVDSVPAVIDLELLKPGA</sequence>
<dbReference type="InterPro" id="IPR016181">
    <property type="entry name" value="Acyl_CoA_acyltransferase"/>
</dbReference>
<name>A0A132PT72_9MYCO</name>
<reference evidence="1 2" key="1">
    <citation type="submission" date="2015-07" db="EMBL/GenBank/DDBJ databases">
        <title>A draft genome sequence of Mycobacterium wolinskyi.</title>
        <authorList>
            <person name="de Man T.J."/>
            <person name="Perry K.A."/>
            <person name="Coulliette A.D."/>
            <person name="Jensen B."/>
            <person name="Toney N.C."/>
            <person name="Limbago B.M."/>
            <person name="Noble-Wang J."/>
        </authorList>
    </citation>
    <scope>NUCLEOTIDE SEQUENCE [LARGE SCALE GENOMIC DNA]</scope>
    <source>
        <strain evidence="1 2">CDC_01</strain>
    </source>
</reference>
<protein>
    <recommendedName>
        <fullName evidence="3">N-acetyltransferase domain-containing protein</fullName>
    </recommendedName>
</protein>
<evidence type="ECO:0000313" key="1">
    <source>
        <dbReference type="EMBL" id="KWX25539.1"/>
    </source>
</evidence>
<evidence type="ECO:0008006" key="3">
    <source>
        <dbReference type="Google" id="ProtNLM"/>
    </source>
</evidence>
<dbReference type="EMBL" id="LGTW01000002">
    <property type="protein sequence ID" value="KWX25539.1"/>
    <property type="molecule type" value="Genomic_DNA"/>
</dbReference>
<dbReference type="AlphaFoldDB" id="A0A132PT72"/>
<comment type="caution">
    <text evidence="1">The sequence shown here is derived from an EMBL/GenBank/DDBJ whole genome shotgun (WGS) entry which is preliminary data.</text>
</comment>
<dbReference type="Gene3D" id="3.40.630.30">
    <property type="match status" value="1"/>
</dbReference>
<keyword evidence="2" id="KW-1185">Reference proteome</keyword>
<dbReference type="PATRIC" id="fig|59750.3.peg.2813"/>